<reference evidence="7 8" key="1">
    <citation type="submission" date="2018-06" db="EMBL/GenBank/DDBJ databases">
        <authorList>
            <consortium name="Pathogen Informatics"/>
            <person name="Doyle S."/>
        </authorList>
    </citation>
    <scope>NUCLEOTIDE SEQUENCE [LARGE SCALE GENOMIC DNA]</scope>
    <source>
        <strain evidence="7 8">NCTC13465</strain>
    </source>
</reference>
<dbReference type="InterPro" id="IPR036390">
    <property type="entry name" value="WH_DNA-bd_sf"/>
</dbReference>
<keyword evidence="2" id="KW-0805">Transcription regulation</keyword>
<keyword evidence="3" id="KW-0238">DNA-binding</keyword>
<dbReference type="Gene3D" id="1.10.10.10">
    <property type="entry name" value="Winged helix-like DNA-binding domain superfamily/Winged helix DNA-binding domain"/>
    <property type="match status" value="1"/>
</dbReference>
<dbReference type="AlphaFoldDB" id="A0A2X3F3A1"/>
<evidence type="ECO:0000259" key="6">
    <source>
        <dbReference type="Pfam" id="PF01047"/>
    </source>
</evidence>
<proteinExistence type="inferred from homology"/>
<dbReference type="SUPFAM" id="SSF53067">
    <property type="entry name" value="Actin-like ATPase domain"/>
    <property type="match status" value="1"/>
</dbReference>
<dbReference type="Proteomes" id="UP000251721">
    <property type="component" value="Unassembled WGS sequence"/>
</dbReference>
<dbReference type="GO" id="GO:0003677">
    <property type="term" value="F:DNA binding"/>
    <property type="evidence" value="ECO:0007669"/>
    <property type="project" value="UniProtKB-KW"/>
</dbReference>
<feature type="domain" description="HTH marR-type" evidence="6">
    <location>
        <begin position="25"/>
        <end position="63"/>
    </location>
</feature>
<evidence type="ECO:0000256" key="2">
    <source>
        <dbReference type="ARBA" id="ARBA00023015"/>
    </source>
</evidence>
<evidence type="ECO:0000256" key="4">
    <source>
        <dbReference type="ARBA" id="ARBA00023163"/>
    </source>
</evidence>
<dbReference type="SUPFAM" id="SSF46785">
    <property type="entry name" value="Winged helix' DNA-binding domain"/>
    <property type="match status" value="1"/>
</dbReference>
<dbReference type="Gene3D" id="3.30.420.40">
    <property type="match status" value="2"/>
</dbReference>
<dbReference type="PANTHER" id="PTHR18964:SF175">
    <property type="entry name" value="N-ACETYLGLUCOSAMINE REPRESSOR"/>
    <property type="match status" value="1"/>
</dbReference>
<dbReference type="PROSITE" id="PS01125">
    <property type="entry name" value="ROK"/>
    <property type="match status" value="1"/>
</dbReference>
<dbReference type="InterPro" id="IPR000835">
    <property type="entry name" value="HTH_MarR-typ"/>
</dbReference>
<evidence type="ECO:0000256" key="5">
    <source>
        <dbReference type="ARBA" id="ARBA00023277"/>
    </source>
</evidence>
<dbReference type="PANTHER" id="PTHR18964">
    <property type="entry name" value="ROK (REPRESSOR, ORF, KINASE) FAMILY"/>
    <property type="match status" value="1"/>
</dbReference>
<dbReference type="FunFam" id="3.30.420.40:FF:000059">
    <property type="entry name" value="N-acetylglucosamine operon transcriptional repressor"/>
    <property type="match status" value="1"/>
</dbReference>
<evidence type="ECO:0000313" key="7">
    <source>
        <dbReference type="EMBL" id="SQC41754.1"/>
    </source>
</evidence>
<dbReference type="InterPro" id="IPR043129">
    <property type="entry name" value="ATPase_NBD"/>
</dbReference>
<dbReference type="EMBL" id="UAWQ01000006">
    <property type="protein sequence ID" value="SQC41754.1"/>
    <property type="molecule type" value="Genomic_DNA"/>
</dbReference>
<name>A0A2X3F3A1_KLEPN</name>
<gene>
    <name evidence="7" type="primary">mlc</name>
    <name evidence="7" type="ORF">NCTC13465_01008</name>
</gene>
<dbReference type="InterPro" id="IPR049874">
    <property type="entry name" value="ROK_cs"/>
</dbReference>
<sequence length="416" mass="45305">MTAGGQAQIGNVDLVKQLNSAAVYRLIDQHGPISRIQIAEQSQLAPASVTKITRQLIERGLIKEVDQQASTGGRRAISIIAETRNFNAIGVRLGRYDATLTLYDLSSKTLEEEHFPLPERTQETLEHALLNIIATFIENCQRKIRELIAISVILPGLVDPESGVIRYMPHIAVENWGLVGALEKRFNVTCFVGHDIRSLALAEHYFGASQDCEDSILVRVHRGTGAGIISNGRIFIGRNGNVGEIGHIQVDPLGERCHCGNFGCLETVAANAAIEQRVRHLLEQGYQSRLTPDDCTIKTICKAANKGDALACEVIEYVGRHLGKTIAIAINLFNPQKIVVAGEIVEAEKVLLPAIEGCINAQALKAFVRTCRWCAPPSITALQSAPSRWSNAPCSMARCCSVCLRANRPFSDSASP</sequence>
<dbReference type="Pfam" id="PF00480">
    <property type="entry name" value="ROK"/>
    <property type="match status" value="1"/>
</dbReference>
<dbReference type="GO" id="GO:0003700">
    <property type="term" value="F:DNA-binding transcription factor activity"/>
    <property type="evidence" value="ECO:0007669"/>
    <property type="project" value="InterPro"/>
</dbReference>
<evidence type="ECO:0000256" key="3">
    <source>
        <dbReference type="ARBA" id="ARBA00023125"/>
    </source>
</evidence>
<keyword evidence="4" id="KW-0804">Transcription</keyword>
<protein>
    <submittedName>
        <fullName evidence="7">N-acetylglucosamine-6P-responsive transcriptional repressor NagC</fullName>
    </submittedName>
</protein>
<dbReference type="InterPro" id="IPR000600">
    <property type="entry name" value="ROK"/>
</dbReference>
<accession>A0A2X3F3A1</accession>
<dbReference type="InterPro" id="IPR036388">
    <property type="entry name" value="WH-like_DNA-bd_sf"/>
</dbReference>
<keyword evidence="5" id="KW-0119">Carbohydrate metabolism</keyword>
<evidence type="ECO:0000313" key="8">
    <source>
        <dbReference type="Proteomes" id="UP000251721"/>
    </source>
</evidence>
<comment type="similarity">
    <text evidence="1">Belongs to the ROK (NagC/XylR) family.</text>
</comment>
<organism evidence="7 8">
    <name type="scientific">Klebsiella pneumoniae</name>
    <dbReference type="NCBI Taxonomy" id="573"/>
    <lineage>
        <taxon>Bacteria</taxon>
        <taxon>Pseudomonadati</taxon>
        <taxon>Pseudomonadota</taxon>
        <taxon>Gammaproteobacteria</taxon>
        <taxon>Enterobacterales</taxon>
        <taxon>Enterobacteriaceae</taxon>
        <taxon>Klebsiella/Raoultella group</taxon>
        <taxon>Klebsiella</taxon>
        <taxon>Klebsiella pneumoniae complex</taxon>
    </lineage>
</organism>
<dbReference type="Pfam" id="PF01047">
    <property type="entry name" value="MarR"/>
    <property type="match status" value="1"/>
</dbReference>
<dbReference type="FunFam" id="1.10.10.10:FF:000045">
    <property type="entry name" value="ROK family transcriptional regulator"/>
    <property type="match status" value="1"/>
</dbReference>
<evidence type="ECO:0000256" key="1">
    <source>
        <dbReference type="ARBA" id="ARBA00006479"/>
    </source>
</evidence>